<dbReference type="Pfam" id="PF12849">
    <property type="entry name" value="PBP_like_2"/>
    <property type="match status" value="1"/>
</dbReference>
<dbReference type="PROSITE" id="PS51257">
    <property type="entry name" value="PROKAR_LIPOPROTEIN"/>
    <property type="match status" value="1"/>
</dbReference>
<evidence type="ECO:0000313" key="8">
    <source>
        <dbReference type="EMBL" id="RUR80897.1"/>
    </source>
</evidence>
<evidence type="ECO:0000256" key="6">
    <source>
        <dbReference type="SAM" id="SignalP"/>
    </source>
</evidence>
<dbReference type="Proteomes" id="UP000268857">
    <property type="component" value="Unassembled WGS sequence"/>
</dbReference>
<dbReference type="EMBL" id="RSCJ01000010">
    <property type="protein sequence ID" value="RUR80897.1"/>
    <property type="molecule type" value="Genomic_DNA"/>
</dbReference>
<dbReference type="GO" id="GO:0043190">
    <property type="term" value="C:ATP-binding cassette (ABC) transporter complex"/>
    <property type="evidence" value="ECO:0007669"/>
    <property type="project" value="InterPro"/>
</dbReference>
<feature type="chain" id="PRO_5018635382" description="Phosphate-binding protein" evidence="6">
    <location>
        <begin position="31"/>
        <end position="392"/>
    </location>
</feature>
<comment type="caution">
    <text evidence="8">The sequence shown here is derived from an EMBL/GenBank/DDBJ whole genome shotgun (WGS) entry which is preliminary data.</text>
</comment>
<evidence type="ECO:0000256" key="3">
    <source>
        <dbReference type="ARBA" id="ARBA00022592"/>
    </source>
</evidence>
<dbReference type="RefSeq" id="WP_016878513.1">
    <property type="nucleotide sequence ID" value="NZ_AJLN01000068.1"/>
</dbReference>
<evidence type="ECO:0000259" key="7">
    <source>
        <dbReference type="Pfam" id="PF12849"/>
    </source>
</evidence>
<dbReference type="OrthoDB" id="9790048at2"/>
<evidence type="ECO:0000313" key="9">
    <source>
        <dbReference type="Proteomes" id="UP000268857"/>
    </source>
</evidence>
<dbReference type="NCBIfam" id="TIGR00975">
    <property type="entry name" value="3a0107s03"/>
    <property type="match status" value="1"/>
</dbReference>
<organism evidence="8 9">
    <name type="scientific">Chlorogloeopsis fritschii PCC 6912</name>
    <dbReference type="NCBI Taxonomy" id="211165"/>
    <lineage>
        <taxon>Bacteria</taxon>
        <taxon>Bacillati</taxon>
        <taxon>Cyanobacteriota</taxon>
        <taxon>Cyanophyceae</taxon>
        <taxon>Nostocales</taxon>
        <taxon>Chlorogloeopsidaceae</taxon>
        <taxon>Chlorogloeopsis</taxon>
    </lineage>
</organism>
<evidence type="ECO:0000256" key="1">
    <source>
        <dbReference type="ARBA" id="ARBA00008725"/>
    </source>
</evidence>
<evidence type="ECO:0000256" key="2">
    <source>
        <dbReference type="ARBA" id="ARBA00022448"/>
    </source>
</evidence>
<comment type="similarity">
    <text evidence="1 4">Belongs to the PstS family.</text>
</comment>
<evidence type="ECO:0000256" key="4">
    <source>
        <dbReference type="PIRNR" id="PIRNR002756"/>
    </source>
</evidence>
<sequence length="392" mass="41455">MLFRTPVINQSRLSRTASVLVLAISLAACGGENNTATNDASPNTATDATASSPGKLDLGGNVRLTGAGASFPAPLYQTWFQNLNKKYPNLQVSYQSVGSGAGVEQFTKGTVDFGASDVAMKDDEIQKVPQDKGVLLLPMTAGTIVLAYNLPGVEQLQLPRAVYTDILLGKIKTWNDPKIASANPGVNLPNQPITVVYRSDGSGTTGVFTKHLSTISPEWKSKVGEGKTVSWPVGVGAKGNEGVTAQVQQTQGSIGYIEYGYAKQNNLKFAALENKAGKFVTPNDESASKTLEAITLPANLRAFEPDPQGDASYPIISYSWIMAYKKYPDATKAKAIEAMIEYGLTEGQKVAPQLGYVALPQNVIEKVAAAADAISPDYKIAVGTSNSPSASK</sequence>
<reference evidence="8 9" key="1">
    <citation type="journal article" date="2019" name="Genome Biol. Evol.">
        <title>Day and night: Metabolic profiles and evolutionary relationships of six axenic non-marine cyanobacteria.</title>
        <authorList>
            <person name="Will S.E."/>
            <person name="Henke P."/>
            <person name="Boedeker C."/>
            <person name="Huang S."/>
            <person name="Brinkmann H."/>
            <person name="Rohde M."/>
            <person name="Jarek M."/>
            <person name="Friedl T."/>
            <person name="Seufert S."/>
            <person name="Schumacher M."/>
            <person name="Overmann J."/>
            <person name="Neumann-Schaal M."/>
            <person name="Petersen J."/>
        </authorList>
    </citation>
    <scope>NUCLEOTIDE SEQUENCE [LARGE SCALE GENOMIC DNA]</scope>
    <source>
        <strain evidence="8 9">PCC 6912</strain>
    </source>
</reference>
<accession>A0A3S0XUD3</accession>
<gene>
    <name evidence="8" type="ORF">PCC6912_29190</name>
</gene>
<dbReference type="PANTHER" id="PTHR42996:SF1">
    <property type="entry name" value="PHOSPHATE-BINDING PROTEIN PSTS"/>
    <property type="match status" value="1"/>
</dbReference>
<dbReference type="PANTHER" id="PTHR42996">
    <property type="entry name" value="PHOSPHATE-BINDING PROTEIN PSTS"/>
    <property type="match status" value="1"/>
</dbReference>
<evidence type="ECO:0000256" key="5">
    <source>
        <dbReference type="SAM" id="MobiDB-lite"/>
    </source>
</evidence>
<keyword evidence="3 4" id="KW-0592">Phosphate transport</keyword>
<feature type="region of interest" description="Disordered" evidence="5">
    <location>
        <begin position="33"/>
        <end position="54"/>
    </location>
</feature>
<dbReference type="InterPro" id="IPR005673">
    <property type="entry name" value="ABC_phos-bd_PstS"/>
</dbReference>
<name>A0A3S0XUD3_CHLFR</name>
<feature type="signal peptide" evidence="6">
    <location>
        <begin position="1"/>
        <end position="30"/>
    </location>
</feature>
<feature type="domain" description="PBP" evidence="7">
    <location>
        <begin position="57"/>
        <end position="335"/>
    </location>
</feature>
<protein>
    <recommendedName>
        <fullName evidence="4">Phosphate-binding protein</fullName>
    </recommendedName>
</protein>
<dbReference type="GO" id="GO:0042301">
    <property type="term" value="F:phosphate ion binding"/>
    <property type="evidence" value="ECO:0007669"/>
    <property type="project" value="InterPro"/>
</dbReference>
<keyword evidence="2 4" id="KW-0813">Transport</keyword>
<dbReference type="SUPFAM" id="SSF53850">
    <property type="entry name" value="Periplasmic binding protein-like II"/>
    <property type="match status" value="1"/>
</dbReference>
<dbReference type="InterPro" id="IPR050962">
    <property type="entry name" value="Phosphate-bind_PstS"/>
</dbReference>
<dbReference type="STRING" id="211165.GCA_000317285_02488"/>
<keyword evidence="6" id="KW-0732">Signal</keyword>
<dbReference type="GO" id="GO:0035435">
    <property type="term" value="P:phosphate ion transmembrane transport"/>
    <property type="evidence" value="ECO:0007669"/>
    <property type="project" value="InterPro"/>
</dbReference>
<proteinExistence type="inferred from homology"/>
<dbReference type="AlphaFoldDB" id="A0A3S0XUD3"/>
<dbReference type="InterPro" id="IPR024370">
    <property type="entry name" value="PBP_domain"/>
</dbReference>
<dbReference type="PIRSF" id="PIRSF002756">
    <property type="entry name" value="PstS"/>
    <property type="match status" value="1"/>
</dbReference>
<keyword evidence="9" id="KW-1185">Reference proteome</keyword>
<feature type="compositionally biased region" description="Polar residues" evidence="5">
    <location>
        <begin position="33"/>
        <end position="52"/>
    </location>
</feature>
<dbReference type="CDD" id="cd13565">
    <property type="entry name" value="PBP2_PstS"/>
    <property type="match status" value="1"/>
</dbReference>
<dbReference type="Gene3D" id="3.40.190.10">
    <property type="entry name" value="Periplasmic binding protein-like II"/>
    <property type="match status" value="2"/>
</dbReference>